<dbReference type="Proteomes" id="UP000525078">
    <property type="component" value="Unassembled WGS sequence"/>
</dbReference>
<proteinExistence type="predicted"/>
<gene>
    <name evidence="2" type="ORF">F8388_020433</name>
</gene>
<feature type="region of interest" description="Disordered" evidence="1">
    <location>
        <begin position="1"/>
        <end position="53"/>
    </location>
</feature>
<dbReference type="EMBL" id="JAATIP010000010">
    <property type="protein sequence ID" value="KAF4394608.1"/>
    <property type="molecule type" value="Genomic_DNA"/>
</dbReference>
<evidence type="ECO:0000313" key="3">
    <source>
        <dbReference type="Proteomes" id="UP000525078"/>
    </source>
</evidence>
<feature type="compositionally biased region" description="Basic and acidic residues" evidence="1">
    <location>
        <begin position="23"/>
        <end position="38"/>
    </location>
</feature>
<name>A0A7J6HIR5_CANSA</name>
<dbReference type="AlphaFoldDB" id="A0A7J6HIR5"/>
<comment type="caution">
    <text evidence="2">The sequence shown here is derived from an EMBL/GenBank/DDBJ whole genome shotgun (WGS) entry which is preliminary data.</text>
</comment>
<organism evidence="2 3">
    <name type="scientific">Cannabis sativa</name>
    <name type="common">Hemp</name>
    <name type="synonym">Marijuana</name>
    <dbReference type="NCBI Taxonomy" id="3483"/>
    <lineage>
        <taxon>Eukaryota</taxon>
        <taxon>Viridiplantae</taxon>
        <taxon>Streptophyta</taxon>
        <taxon>Embryophyta</taxon>
        <taxon>Tracheophyta</taxon>
        <taxon>Spermatophyta</taxon>
        <taxon>Magnoliopsida</taxon>
        <taxon>eudicotyledons</taxon>
        <taxon>Gunneridae</taxon>
        <taxon>Pentapetalae</taxon>
        <taxon>rosids</taxon>
        <taxon>fabids</taxon>
        <taxon>Rosales</taxon>
        <taxon>Cannabaceae</taxon>
        <taxon>Cannabis</taxon>
    </lineage>
</organism>
<accession>A0A7J6HIR5</accession>
<reference evidence="2 3" key="1">
    <citation type="journal article" date="2020" name="bioRxiv">
        <title>Sequence and annotation of 42 cannabis genomes reveals extensive copy number variation in cannabinoid synthesis and pathogen resistance genes.</title>
        <authorList>
            <person name="Mckernan K.J."/>
            <person name="Helbert Y."/>
            <person name="Kane L.T."/>
            <person name="Ebling H."/>
            <person name="Zhang L."/>
            <person name="Liu B."/>
            <person name="Eaton Z."/>
            <person name="Mclaughlin S."/>
            <person name="Kingan S."/>
            <person name="Baybayan P."/>
            <person name="Concepcion G."/>
            <person name="Jordan M."/>
            <person name="Riva A."/>
            <person name="Barbazuk W."/>
            <person name="Harkins T."/>
        </authorList>
    </citation>
    <scope>NUCLEOTIDE SEQUENCE [LARGE SCALE GENOMIC DNA]</scope>
    <source>
        <strain evidence="3">cv. Jamaican Lion 4</strain>
        <tissue evidence="2">Leaf</tissue>
    </source>
</reference>
<protein>
    <submittedName>
        <fullName evidence="2">Uncharacterized protein</fullName>
    </submittedName>
</protein>
<sequence length="85" mass="9534">MDVDCVDHGGDHDPMSLGKNKKKEIFMESGKDTRKPGGDGDTQSMASDEEINDEEDLVMLLDSKRRRTEREATAVADNEEVCKLY</sequence>
<evidence type="ECO:0000313" key="2">
    <source>
        <dbReference type="EMBL" id="KAF4394608.1"/>
    </source>
</evidence>
<evidence type="ECO:0000256" key="1">
    <source>
        <dbReference type="SAM" id="MobiDB-lite"/>
    </source>
</evidence>
<feature type="compositionally biased region" description="Basic and acidic residues" evidence="1">
    <location>
        <begin position="1"/>
        <end position="14"/>
    </location>
</feature>